<dbReference type="Gene3D" id="3.30.9.10">
    <property type="entry name" value="D-Amino Acid Oxidase, subunit A, domain 2"/>
    <property type="match status" value="1"/>
</dbReference>
<evidence type="ECO:0000256" key="3">
    <source>
        <dbReference type="ARBA" id="ARBA00023002"/>
    </source>
</evidence>
<keyword evidence="2" id="KW-0784">Thiamine biosynthesis</keyword>
<keyword evidence="3" id="KW-0560">Oxidoreductase</keyword>
<dbReference type="OrthoDB" id="18526at2"/>
<dbReference type="PANTHER" id="PTHR13847">
    <property type="entry name" value="SARCOSINE DEHYDROGENASE-RELATED"/>
    <property type="match status" value="1"/>
</dbReference>
<reference evidence="6" key="1">
    <citation type="submission" date="2017-02" db="EMBL/GenBank/DDBJ databases">
        <authorList>
            <person name="Daims H."/>
        </authorList>
    </citation>
    <scope>NUCLEOTIDE SEQUENCE [LARGE SCALE GENOMIC DNA]</scope>
</reference>
<dbReference type="InterPro" id="IPR012727">
    <property type="entry name" value="Gly_oxidase_ThiO"/>
</dbReference>
<sequence>MTTIPDITIIGGGVIALLTARELVNAGASVTVIEKNLIGQESSWAGGGILLPLYPWRQHTAISHLVMQSLQLYPQLAQQLNDLTNINPEWRTCGLLITKNLDADAAIQWCSTHAIPVATASPTIYSNLNTRTNTPLWLPTIGQIRNPRLLKSLKQDLLNKGVVLREHCLINTATVEDNRITRVDTNTGKININHLVIAAGAWSQHVYGQLFPQFMAVAPQIAPVRGQMLLYQAEPDTLAHIILDDDRYLIPRSDGKIVVGSTVEKQGFDKSTTADAKNQLQNFAENLLPSLKTFPLIHHWAGLRPGTHNGVPYIGKHPLISNLSINAGHFRNGLVMAPASAQLIADLILNRPPKVDPNPYTFNTLNLTSQIL</sequence>
<dbReference type="NCBIfam" id="TIGR02352">
    <property type="entry name" value="thiamin_ThiO"/>
    <property type="match status" value="1"/>
</dbReference>
<dbReference type="EMBL" id="FUKI01000120">
    <property type="protein sequence ID" value="SJM93608.1"/>
    <property type="molecule type" value="Genomic_DNA"/>
</dbReference>
<evidence type="ECO:0000256" key="2">
    <source>
        <dbReference type="ARBA" id="ARBA00022977"/>
    </source>
</evidence>
<dbReference type="GO" id="GO:0009229">
    <property type="term" value="P:thiamine diphosphate biosynthetic process"/>
    <property type="evidence" value="ECO:0007669"/>
    <property type="project" value="UniProtKB-UniPathway"/>
</dbReference>
<dbReference type="RefSeq" id="WP_087143925.1">
    <property type="nucleotide sequence ID" value="NZ_FUKI01000120.1"/>
</dbReference>
<dbReference type="Gene3D" id="3.50.50.60">
    <property type="entry name" value="FAD/NAD(P)-binding domain"/>
    <property type="match status" value="1"/>
</dbReference>
<evidence type="ECO:0000256" key="1">
    <source>
        <dbReference type="ARBA" id="ARBA00004948"/>
    </source>
</evidence>
<dbReference type="AlphaFoldDB" id="A0A1R4HBI2"/>
<evidence type="ECO:0000259" key="4">
    <source>
        <dbReference type="Pfam" id="PF01266"/>
    </source>
</evidence>
<dbReference type="GO" id="GO:0016491">
    <property type="term" value="F:oxidoreductase activity"/>
    <property type="evidence" value="ECO:0007669"/>
    <property type="project" value="UniProtKB-KW"/>
</dbReference>
<gene>
    <name evidence="5" type="ORF">CRENPOLYSF1_440057</name>
</gene>
<evidence type="ECO:0000313" key="5">
    <source>
        <dbReference type="EMBL" id="SJM93608.1"/>
    </source>
</evidence>
<dbReference type="GO" id="GO:0050660">
    <property type="term" value="F:flavin adenine dinucleotide binding"/>
    <property type="evidence" value="ECO:0007669"/>
    <property type="project" value="InterPro"/>
</dbReference>
<organism evidence="5 6">
    <name type="scientific">Crenothrix polyspora</name>
    <dbReference type="NCBI Taxonomy" id="360316"/>
    <lineage>
        <taxon>Bacteria</taxon>
        <taxon>Pseudomonadati</taxon>
        <taxon>Pseudomonadota</taxon>
        <taxon>Gammaproteobacteria</taxon>
        <taxon>Methylococcales</taxon>
        <taxon>Crenotrichaceae</taxon>
        <taxon>Crenothrix</taxon>
    </lineage>
</organism>
<dbReference type="SUPFAM" id="SSF54373">
    <property type="entry name" value="FAD-linked reductases, C-terminal domain"/>
    <property type="match status" value="1"/>
</dbReference>
<dbReference type="InterPro" id="IPR006076">
    <property type="entry name" value="FAD-dep_OxRdtase"/>
</dbReference>
<dbReference type="PANTHER" id="PTHR13847:SF289">
    <property type="entry name" value="GLYCINE OXIDASE"/>
    <property type="match status" value="1"/>
</dbReference>
<evidence type="ECO:0000313" key="6">
    <source>
        <dbReference type="Proteomes" id="UP000195667"/>
    </source>
</evidence>
<dbReference type="Pfam" id="PF01266">
    <property type="entry name" value="DAO"/>
    <property type="match status" value="1"/>
</dbReference>
<dbReference type="InterPro" id="IPR036188">
    <property type="entry name" value="FAD/NAD-bd_sf"/>
</dbReference>
<dbReference type="UniPathway" id="UPA00060"/>
<dbReference type="SUPFAM" id="SSF51905">
    <property type="entry name" value="FAD/NAD(P)-binding domain"/>
    <property type="match status" value="1"/>
</dbReference>
<proteinExistence type="predicted"/>
<dbReference type="GO" id="GO:0009228">
    <property type="term" value="P:thiamine biosynthetic process"/>
    <property type="evidence" value="ECO:0007669"/>
    <property type="project" value="UniProtKB-KW"/>
</dbReference>
<name>A0A1R4HBI2_9GAMM</name>
<keyword evidence="6" id="KW-1185">Reference proteome</keyword>
<dbReference type="Proteomes" id="UP000195667">
    <property type="component" value="Unassembled WGS sequence"/>
</dbReference>
<accession>A0A1R4HBI2</accession>
<feature type="domain" description="FAD dependent oxidoreductase" evidence="4">
    <location>
        <begin position="6"/>
        <end position="347"/>
    </location>
</feature>
<comment type="pathway">
    <text evidence="1">Cofactor biosynthesis; thiamine diphosphate biosynthesis.</text>
</comment>
<protein>
    <recommendedName>
        <fullName evidence="4">FAD dependent oxidoreductase domain-containing protein</fullName>
    </recommendedName>
</protein>
<dbReference type="GO" id="GO:0005737">
    <property type="term" value="C:cytoplasm"/>
    <property type="evidence" value="ECO:0007669"/>
    <property type="project" value="TreeGrafter"/>
</dbReference>